<evidence type="ECO:0000256" key="1">
    <source>
        <dbReference type="ARBA" id="ARBA00022468"/>
    </source>
</evidence>
<accession>A0AAR2M4N6</accession>
<dbReference type="InterPro" id="IPR008936">
    <property type="entry name" value="Rho_GTPase_activation_prot"/>
</dbReference>
<dbReference type="PANTHER" id="PTHR15729:SF12">
    <property type="entry name" value="RHO GTPASE-ACTIVATING PROTEIN 30"/>
    <property type="match status" value="1"/>
</dbReference>
<keyword evidence="4" id="KW-1185">Reference proteome</keyword>
<name>A0AAR2M4N6_PYGNA</name>
<dbReference type="PANTHER" id="PTHR15729">
    <property type="entry name" value="CDC42 GTPASE-ACTIVATING PROTEIN"/>
    <property type="match status" value="1"/>
</dbReference>
<dbReference type="SUPFAM" id="SSF48350">
    <property type="entry name" value="GTPase activation domain, GAP"/>
    <property type="match status" value="1"/>
</dbReference>
<dbReference type="Gene3D" id="1.10.555.10">
    <property type="entry name" value="Rho GTPase activation protein"/>
    <property type="match status" value="1"/>
</dbReference>
<evidence type="ECO:0000259" key="2">
    <source>
        <dbReference type="PROSITE" id="PS50238"/>
    </source>
</evidence>
<dbReference type="GO" id="GO:0007264">
    <property type="term" value="P:small GTPase-mediated signal transduction"/>
    <property type="evidence" value="ECO:0007669"/>
    <property type="project" value="TreeGrafter"/>
</dbReference>
<dbReference type="AlphaFoldDB" id="A0AAR2M4N6"/>
<dbReference type="Ensembl" id="ENSPNAT00000080472.1">
    <property type="protein sequence ID" value="ENSPNAP00000082219.1"/>
    <property type="gene ID" value="ENSPNAG00000036073.1"/>
</dbReference>
<dbReference type="Proteomes" id="UP001501920">
    <property type="component" value="Chromosome 19"/>
</dbReference>
<dbReference type="GO" id="GO:0005096">
    <property type="term" value="F:GTPase activator activity"/>
    <property type="evidence" value="ECO:0007669"/>
    <property type="project" value="UniProtKB-KW"/>
</dbReference>
<proteinExistence type="predicted"/>
<dbReference type="InterPro" id="IPR051576">
    <property type="entry name" value="PX-Rho_GAP"/>
</dbReference>
<dbReference type="GeneTree" id="ENSGT00940000165396"/>
<organism evidence="3 4">
    <name type="scientific">Pygocentrus nattereri</name>
    <name type="common">Red-bellied piranha</name>
    <dbReference type="NCBI Taxonomy" id="42514"/>
    <lineage>
        <taxon>Eukaryota</taxon>
        <taxon>Metazoa</taxon>
        <taxon>Chordata</taxon>
        <taxon>Craniata</taxon>
        <taxon>Vertebrata</taxon>
        <taxon>Euteleostomi</taxon>
        <taxon>Actinopterygii</taxon>
        <taxon>Neopterygii</taxon>
        <taxon>Teleostei</taxon>
        <taxon>Ostariophysi</taxon>
        <taxon>Characiformes</taxon>
        <taxon>Characoidei</taxon>
        <taxon>Pygocentrus</taxon>
    </lineage>
</organism>
<evidence type="ECO:0000313" key="4">
    <source>
        <dbReference type="Proteomes" id="UP001501920"/>
    </source>
</evidence>
<dbReference type="PROSITE" id="PS50238">
    <property type="entry name" value="RHOGAP"/>
    <property type="match status" value="1"/>
</dbReference>
<reference evidence="3" key="3">
    <citation type="submission" date="2025-09" db="UniProtKB">
        <authorList>
            <consortium name="Ensembl"/>
        </authorList>
    </citation>
    <scope>IDENTIFICATION</scope>
</reference>
<evidence type="ECO:0000313" key="3">
    <source>
        <dbReference type="Ensembl" id="ENSPNAP00000082219.1"/>
    </source>
</evidence>
<dbReference type="InterPro" id="IPR000198">
    <property type="entry name" value="RhoGAP_dom"/>
</dbReference>
<feature type="domain" description="Rho-GAP" evidence="2">
    <location>
        <begin position="17"/>
        <end position="68"/>
    </location>
</feature>
<reference evidence="3" key="2">
    <citation type="submission" date="2025-08" db="UniProtKB">
        <authorList>
            <consortium name="Ensembl"/>
        </authorList>
    </citation>
    <scope>IDENTIFICATION</scope>
</reference>
<protein>
    <recommendedName>
        <fullName evidence="2">Rho-GAP domain-containing protein</fullName>
    </recommendedName>
</protein>
<keyword evidence="1" id="KW-0343">GTPase activation</keyword>
<reference evidence="3 4" key="1">
    <citation type="submission" date="2020-10" db="EMBL/GenBank/DDBJ databases">
        <title>Pygocentrus nattereri (red-bellied piranha) genome, fPygNat1, primary haplotype.</title>
        <authorList>
            <person name="Myers G."/>
            <person name="Meyer A."/>
            <person name="Karagic N."/>
            <person name="Pippel M."/>
            <person name="Winkler S."/>
            <person name="Tracey A."/>
            <person name="Wood J."/>
            <person name="Formenti G."/>
            <person name="Howe K."/>
            <person name="Fedrigo O."/>
            <person name="Jarvis E.D."/>
        </authorList>
    </citation>
    <scope>NUCLEOTIDE SEQUENCE [LARGE SCALE GENOMIC DNA]</scope>
</reference>
<sequence length="68" mass="7670">MKRGRRKGGSKDKVFGCDLQEHLTATNQEIPQVLRSCSEFIEEYGIVDGIYRLSGVSSNTQKLRLLLV</sequence>